<accession>A0ABD3DWP4</accession>
<dbReference type="InterPro" id="IPR013210">
    <property type="entry name" value="LRR_N_plant-typ"/>
</dbReference>
<feature type="transmembrane region" description="Helical" evidence="7">
    <location>
        <begin position="313"/>
        <end position="335"/>
    </location>
</feature>
<dbReference type="Gene3D" id="1.10.510.10">
    <property type="entry name" value="Transferase(Phosphotransferase) domain 1"/>
    <property type="match status" value="1"/>
</dbReference>
<keyword evidence="5" id="KW-0325">Glycoprotein</keyword>
<dbReference type="InterPro" id="IPR050647">
    <property type="entry name" value="Plant_LRR-RLKs"/>
</dbReference>
<gene>
    <name evidence="10" type="ORF">CASFOL_010529</name>
</gene>
<dbReference type="Pfam" id="PF08263">
    <property type="entry name" value="LRRNT_2"/>
    <property type="match status" value="1"/>
</dbReference>
<evidence type="ECO:0000256" key="8">
    <source>
        <dbReference type="SAM" id="SignalP"/>
    </source>
</evidence>
<dbReference type="PROSITE" id="PS51257">
    <property type="entry name" value="PROKAR_LIPOPROTEIN"/>
    <property type="match status" value="1"/>
</dbReference>
<evidence type="ECO:0000256" key="4">
    <source>
        <dbReference type="ARBA" id="ARBA00022737"/>
    </source>
</evidence>
<evidence type="ECO:0000256" key="6">
    <source>
        <dbReference type="SAM" id="MobiDB-lite"/>
    </source>
</evidence>
<protein>
    <recommendedName>
        <fullName evidence="9">Protein kinase domain-containing protein</fullName>
    </recommendedName>
</protein>
<dbReference type="InterPro" id="IPR011009">
    <property type="entry name" value="Kinase-like_dom_sf"/>
</dbReference>
<dbReference type="Pfam" id="PF23598">
    <property type="entry name" value="LRR_14"/>
    <property type="match status" value="1"/>
</dbReference>
<dbReference type="PANTHER" id="PTHR48056:SF37">
    <property type="entry name" value="PROTEIN KINASE DOMAIN-CONTAINING PROTEIN"/>
    <property type="match status" value="1"/>
</dbReference>
<keyword evidence="7" id="KW-0812">Transmembrane</keyword>
<dbReference type="Pfam" id="PF07714">
    <property type="entry name" value="PK_Tyr_Ser-Thr"/>
    <property type="match status" value="1"/>
</dbReference>
<feature type="chain" id="PRO_5044838913" description="Protein kinase domain-containing protein" evidence="8">
    <location>
        <begin position="20"/>
        <end position="691"/>
    </location>
</feature>
<keyword evidence="7" id="KW-1133">Transmembrane helix</keyword>
<organism evidence="10 11">
    <name type="scientific">Castilleja foliolosa</name>
    <dbReference type="NCBI Taxonomy" id="1961234"/>
    <lineage>
        <taxon>Eukaryota</taxon>
        <taxon>Viridiplantae</taxon>
        <taxon>Streptophyta</taxon>
        <taxon>Embryophyta</taxon>
        <taxon>Tracheophyta</taxon>
        <taxon>Spermatophyta</taxon>
        <taxon>Magnoliopsida</taxon>
        <taxon>eudicotyledons</taxon>
        <taxon>Gunneridae</taxon>
        <taxon>Pentapetalae</taxon>
        <taxon>asterids</taxon>
        <taxon>lamiids</taxon>
        <taxon>Lamiales</taxon>
        <taxon>Orobanchaceae</taxon>
        <taxon>Pedicularideae</taxon>
        <taxon>Castillejinae</taxon>
        <taxon>Castilleja</taxon>
    </lineage>
</organism>
<evidence type="ECO:0000313" key="11">
    <source>
        <dbReference type="Proteomes" id="UP001632038"/>
    </source>
</evidence>
<dbReference type="AlphaFoldDB" id="A0ABD3DWP4"/>
<evidence type="ECO:0000313" key="10">
    <source>
        <dbReference type="EMBL" id="KAL3645349.1"/>
    </source>
</evidence>
<keyword evidence="2" id="KW-0433">Leucine-rich repeat</keyword>
<keyword evidence="4" id="KW-0677">Repeat</keyword>
<evidence type="ECO:0000256" key="5">
    <source>
        <dbReference type="ARBA" id="ARBA00023180"/>
    </source>
</evidence>
<dbReference type="InterPro" id="IPR001245">
    <property type="entry name" value="Ser-Thr/Tyr_kinase_cat_dom"/>
</dbReference>
<feature type="compositionally biased region" description="Polar residues" evidence="6">
    <location>
        <begin position="397"/>
        <end position="407"/>
    </location>
</feature>
<evidence type="ECO:0000256" key="7">
    <source>
        <dbReference type="SAM" id="Phobius"/>
    </source>
</evidence>
<evidence type="ECO:0000256" key="3">
    <source>
        <dbReference type="ARBA" id="ARBA00022729"/>
    </source>
</evidence>
<dbReference type="Gene3D" id="3.80.10.10">
    <property type="entry name" value="Ribonuclease Inhibitor"/>
    <property type="match status" value="2"/>
</dbReference>
<dbReference type="FunFam" id="3.30.200.20:FF:000371">
    <property type="entry name" value="Protein NSP-INTERACTING KINASE 2"/>
    <property type="match status" value="1"/>
</dbReference>
<comment type="caution">
    <text evidence="10">The sequence shown here is derived from an EMBL/GenBank/DDBJ whole genome shotgun (WGS) entry which is preliminary data.</text>
</comment>
<comment type="subcellular location">
    <subcellularLocation>
        <location evidence="1">Membrane</location>
        <topology evidence="1">Single-pass membrane protein</topology>
    </subcellularLocation>
</comment>
<dbReference type="Proteomes" id="UP001632038">
    <property type="component" value="Unassembled WGS sequence"/>
</dbReference>
<evidence type="ECO:0000259" key="9">
    <source>
        <dbReference type="PROSITE" id="PS50011"/>
    </source>
</evidence>
<keyword evidence="7" id="KW-0472">Membrane</keyword>
<dbReference type="SUPFAM" id="SSF52058">
    <property type="entry name" value="L domain-like"/>
    <property type="match status" value="1"/>
</dbReference>
<dbReference type="PROSITE" id="PS50011">
    <property type="entry name" value="PROTEIN_KINASE_DOM"/>
    <property type="match status" value="1"/>
</dbReference>
<dbReference type="EMBL" id="JAVIJP010000013">
    <property type="protein sequence ID" value="KAL3645349.1"/>
    <property type="molecule type" value="Genomic_DNA"/>
</dbReference>
<dbReference type="FunFam" id="3.80.10.10:FF:000379">
    <property type="entry name" value="Protein NSP-INTERACTING KINASE 2"/>
    <property type="match status" value="1"/>
</dbReference>
<dbReference type="Gene3D" id="3.30.200.20">
    <property type="entry name" value="Phosphorylase Kinase, domain 1"/>
    <property type="match status" value="1"/>
</dbReference>
<reference evidence="11" key="1">
    <citation type="journal article" date="2024" name="IScience">
        <title>Strigolactones Initiate the Formation of Haustorium-like Structures in Castilleja.</title>
        <authorList>
            <person name="Buerger M."/>
            <person name="Peterson D."/>
            <person name="Chory J."/>
        </authorList>
    </citation>
    <scope>NUCLEOTIDE SEQUENCE [LARGE SCALE GENOMIC DNA]</scope>
</reference>
<evidence type="ECO:0000256" key="2">
    <source>
        <dbReference type="ARBA" id="ARBA00022614"/>
    </source>
</evidence>
<keyword evidence="11" id="KW-1185">Reference proteome</keyword>
<dbReference type="SUPFAM" id="SSF56112">
    <property type="entry name" value="Protein kinase-like (PK-like)"/>
    <property type="match status" value="1"/>
</dbReference>
<feature type="domain" description="Protein kinase" evidence="9">
    <location>
        <begin position="420"/>
        <end position="690"/>
    </location>
</feature>
<proteinExistence type="predicted"/>
<dbReference type="InterPro" id="IPR000719">
    <property type="entry name" value="Prot_kinase_dom"/>
</dbReference>
<name>A0ABD3DWP4_9LAMI</name>
<dbReference type="InterPro" id="IPR055414">
    <property type="entry name" value="LRR_R13L4/SHOC2-like"/>
</dbReference>
<keyword evidence="3 8" id="KW-0732">Signal</keyword>
<dbReference type="GO" id="GO:0016020">
    <property type="term" value="C:membrane"/>
    <property type="evidence" value="ECO:0007669"/>
    <property type="project" value="UniProtKB-SubCell"/>
</dbReference>
<dbReference type="GO" id="GO:0004674">
    <property type="term" value="F:protein serine/threonine kinase activity"/>
    <property type="evidence" value="ECO:0007669"/>
    <property type="project" value="UniProtKB-EC"/>
</dbReference>
<evidence type="ECO:0000256" key="1">
    <source>
        <dbReference type="ARBA" id="ARBA00004167"/>
    </source>
</evidence>
<dbReference type="PANTHER" id="PTHR48056">
    <property type="entry name" value="LRR RECEPTOR-LIKE SERINE/THREONINE-PROTEIN KINASE-RELATED"/>
    <property type="match status" value="1"/>
</dbReference>
<dbReference type="InterPro" id="IPR032675">
    <property type="entry name" value="LRR_dom_sf"/>
</dbReference>
<feature type="region of interest" description="Disordered" evidence="6">
    <location>
        <begin position="387"/>
        <end position="407"/>
    </location>
</feature>
<feature type="signal peptide" evidence="8">
    <location>
        <begin position="1"/>
        <end position="19"/>
    </location>
</feature>
<sequence length="691" mass="75355">MQNSRNSLFVLFLISLSCSNYFINPTTGNTAELSTLMEIKKSLDPQGKLLVSWKKTGDPCGGTFAGVACNENRKVANISLQGKGLTGKLPAAVAELKCLSGLYLHYNFLTGQIPKEIAKLTELTDLYLNFNNLTGTIPSQIGSMSGLQVLQLGYNKLTGNIPLEIGSLKNLNFLALESNKLSGQISDSLGNLRLLKRLYLSYNQLSGPIPVALAKIPSLQALHVQNNTLSGLVPLGFQELNSEFQFQNNPGLCGTGISTLRACTPFDNVNVYLNSSITNRSGPTNIPRSATFPLPCNQSTSSCSKPSSKLPQIGIVAGVIILTVALTVVVFLGIVKYRRQKQKIGNKSDISGEDRLSIDPSSNDLYKRNPSSHHIALDVSNGWDPVNNGALDRNGSRHSSQQGSSNKFNMEEVESATRHFSETNLLGKSKFSAVYKGILKDGSITAIKSINRTSRKSEEDEFLKGLSLLSSIKHENLLGLKGFCCSKARGECFLVYNFAPRGSLSRYLNADNGSIEALDWPTRVSIIHGIAKGIEYLHSNETNKPPIIHQNISVEKVLLDQQYRPLISDAGLLRLLADDVVYSALKVSAALGYMAPEYITTGRFTEKSDVYAFGVIIFQVLCGRTKLPGTARIAAESGKFEEFIDSKLDSRFSETEVTRLTKIALDCTNEIPEKRPSMKAIVRELNDPKGG</sequence>